<evidence type="ECO:0000313" key="2">
    <source>
        <dbReference type="Proteomes" id="UP001204524"/>
    </source>
</evidence>
<organism evidence="1 2">
    <name type="scientific">Nocardioides pinisoli</name>
    <dbReference type="NCBI Taxonomy" id="2950279"/>
    <lineage>
        <taxon>Bacteria</taxon>
        <taxon>Bacillati</taxon>
        <taxon>Actinomycetota</taxon>
        <taxon>Actinomycetes</taxon>
        <taxon>Propionibacteriales</taxon>
        <taxon>Nocardioidaceae</taxon>
        <taxon>Nocardioides</taxon>
    </lineage>
</organism>
<accession>A0ABT1KUE0</accession>
<keyword evidence="2" id="KW-1185">Reference proteome</keyword>
<name>A0ABT1KUE0_9ACTN</name>
<comment type="caution">
    <text evidence="1">The sequence shown here is derived from an EMBL/GenBank/DDBJ whole genome shotgun (WGS) entry which is preliminary data.</text>
</comment>
<gene>
    <name evidence="1" type="ORF">NCI01_06190</name>
</gene>
<sequence>MLIGDPAPPERARDFCPEDIDERLGQAAYADLEDALAGVDGVDEAVIEDRDRASLRTRDGLDRADLEHHVTRAVERLARR</sequence>
<dbReference type="Proteomes" id="UP001204524">
    <property type="component" value="Unassembled WGS sequence"/>
</dbReference>
<protein>
    <submittedName>
        <fullName evidence="1">Uncharacterized protein</fullName>
    </submittedName>
</protein>
<dbReference type="EMBL" id="JANARS010000002">
    <property type="protein sequence ID" value="MCP3421378.1"/>
    <property type="molecule type" value="Genomic_DNA"/>
</dbReference>
<evidence type="ECO:0000313" key="1">
    <source>
        <dbReference type="EMBL" id="MCP3421378.1"/>
    </source>
</evidence>
<reference evidence="1 2" key="1">
    <citation type="submission" date="2022-06" db="EMBL/GenBank/DDBJ databases">
        <authorList>
            <person name="So Y."/>
        </authorList>
    </citation>
    <scope>NUCLEOTIDE SEQUENCE [LARGE SCALE GENOMIC DNA]</scope>
    <source>
        <strain evidence="1 2">STR3</strain>
    </source>
</reference>
<proteinExistence type="predicted"/>
<dbReference type="RefSeq" id="WP_254180595.1">
    <property type="nucleotide sequence ID" value="NZ_JANARS010000002.1"/>
</dbReference>